<dbReference type="EMBL" id="CM020618">
    <property type="protein sequence ID" value="KAK1859423.1"/>
    <property type="molecule type" value="Genomic_DNA"/>
</dbReference>
<protein>
    <submittedName>
        <fullName evidence="1">Uncharacterized protein</fullName>
    </submittedName>
</protein>
<proteinExistence type="predicted"/>
<organism evidence="1 2">
    <name type="scientific">Pyropia yezoensis</name>
    <name type="common">Susabi-nori</name>
    <name type="synonym">Porphyra yezoensis</name>
    <dbReference type="NCBI Taxonomy" id="2788"/>
    <lineage>
        <taxon>Eukaryota</taxon>
        <taxon>Rhodophyta</taxon>
        <taxon>Bangiophyceae</taxon>
        <taxon>Bangiales</taxon>
        <taxon>Bangiaceae</taxon>
        <taxon>Pyropia</taxon>
    </lineage>
</organism>
<evidence type="ECO:0000313" key="1">
    <source>
        <dbReference type="EMBL" id="KAK1859423.1"/>
    </source>
</evidence>
<reference evidence="1" key="1">
    <citation type="submission" date="2019-11" db="EMBL/GenBank/DDBJ databases">
        <title>Nori genome reveals adaptations in red seaweeds to the harsh intertidal environment.</title>
        <authorList>
            <person name="Wang D."/>
            <person name="Mao Y."/>
        </authorList>
    </citation>
    <scope>NUCLEOTIDE SEQUENCE</scope>
    <source>
        <tissue evidence="1">Gametophyte</tissue>
    </source>
</reference>
<evidence type="ECO:0000313" key="2">
    <source>
        <dbReference type="Proteomes" id="UP000798662"/>
    </source>
</evidence>
<sequence>MAAVAAARDDASAAAAAAATTLTRTRSEAASHPRAPGVDAAVRDAAATVDRARAAAAAAAADHEALRSRAAAAFEALPPAARRLFGPSYDQHEADADVIARLSRGVLLVDGLGALAAGAGAAAAAAARQSVADWAASSRVRVVTGDVSPVAAAGGKGEGKSWGGAAAGRPPKVVVIGAD</sequence>
<comment type="caution">
    <text evidence="1">The sequence shown here is derived from an EMBL/GenBank/DDBJ whole genome shotgun (WGS) entry which is preliminary data.</text>
</comment>
<accession>A0ACC3BP82</accession>
<dbReference type="Proteomes" id="UP000798662">
    <property type="component" value="Chromosome 1"/>
</dbReference>
<keyword evidence="2" id="KW-1185">Reference proteome</keyword>
<gene>
    <name evidence="1" type="ORF">I4F81_002019</name>
</gene>
<name>A0ACC3BP82_PYRYE</name>